<protein>
    <submittedName>
        <fullName evidence="7">Alkylation response protein AidB-like acyl-CoA dehydrogenase</fullName>
    </submittedName>
</protein>
<feature type="region of interest" description="Disordered" evidence="3">
    <location>
        <begin position="149"/>
        <end position="170"/>
    </location>
</feature>
<feature type="domain" description="Acyl-CoA dehydrogenase/oxidase N-terminal" evidence="5">
    <location>
        <begin position="46"/>
        <end position="118"/>
    </location>
</feature>
<dbReference type="InterPro" id="IPR046373">
    <property type="entry name" value="Acyl-CoA_Oxase/DH_mid-dom_sf"/>
</dbReference>
<dbReference type="PANTHER" id="PTHR43884:SF25">
    <property type="entry name" value="ACYL-COA DEHYDROGENASE YDBM-RELATED"/>
    <property type="match status" value="1"/>
</dbReference>
<dbReference type="Pfam" id="PF02771">
    <property type="entry name" value="Acyl-CoA_dh_N"/>
    <property type="match status" value="1"/>
</dbReference>
<dbReference type="Pfam" id="PF02770">
    <property type="entry name" value="Acyl-CoA_dh_M"/>
    <property type="match status" value="1"/>
</dbReference>
<keyword evidence="2" id="KW-0560">Oxidoreductase</keyword>
<feature type="domain" description="Acyl-CoA oxidase/dehydrogenase middle" evidence="4">
    <location>
        <begin position="148"/>
        <end position="240"/>
    </location>
</feature>
<dbReference type="CDD" id="cd00567">
    <property type="entry name" value="ACAD"/>
    <property type="match status" value="1"/>
</dbReference>
<dbReference type="InterPro" id="IPR013786">
    <property type="entry name" value="AcylCoA_DH/ox_N"/>
</dbReference>
<dbReference type="InterPro" id="IPR036250">
    <property type="entry name" value="AcylCo_DH-like_C"/>
</dbReference>
<evidence type="ECO:0000313" key="7">
    <source>
        <dbReference type="EMBL" id="MDQ0483183.1"/>
    </source>
</evidence>
<comment type="caution">
    <text evidence="7">The sequence shown here is derived from an EMBL/GenBank/DDBJ whole genome shotgun (WGS) entry which is preliminary data.</text>
</comment>
<dbReference type="Pfam" id="PF08028">
    <property type="entry name" value="Acyl-CoA_dh_2"/>
    <property type="match status" value="1"/>
</dbReference>
<evidence type="ECO:0000259" key="4">
    <source>
        <dbReference type="Pfam" id="PF02770"/>
    </source>
</evidence>
<keyword evidence="8" id="KW-1185">Reference proteome</keyword>
<dbReference type="InterPro" id="IPR006091">
    <property type="entry name" value="Acyl-CoA_Oxase/DH_mid-dom"/>
</dbReference>
<evidence type="ECO:0000259" key="6">
    <source>
        <dbReference type="Pfam" id="PF08028"/>
    </source>
</evidence>
<dbReference type="PANTHER" id="PTHR43884">
    <property type="entry name" value="ACYL-COA DEHYDROGENASE"/>
    <property type="match status" value="1"/>
</dbReference>
<dbReference type="SUPFAM" id="SSF47203">
    <property type="entry name" value="Acyl-CoA dehydrogenase C-terminal domain-like"/>
    <property type="match status" value="1"/>
</dbReference>
<dbReference type="InterPro" id="IPR013107">
    <property type="entry name" value="Acyl-CoA_DH_C"/>
</dbReference>
<dbReference type="EMBL" id="JAUSWM010000003">
    <property type="protein sequence ID" value="MDQ0483183.1"/>
    <property type="molecule type" value="Genomic_DNA"/>
</dbReference>
<sequence length="410" mass="45696">MVNSVRLIVDHDRKGCVLEMNYLYAPFIKSEREQQLYELGNKLSASFAHRAEDVDREGHFPSENFEELKQSGYISFTVPEKFGGKGINLYEFIMLQEQIATGDAATALSIGWHLGIMLEMRDEQTWSDEVYERLSKLIVNEHALLNRAASEPATGSPTRGGMPQTNASMKGGQWVINGRKSFTSMAPGLHYALVSAQIDNTGEKGFFLVDMSLDGVTIEEKWDTISMRGTRSDDLVLNDVILSKDALIENSGNNKSELPKAWLLHIPACYLGVAIAARNEAISFASEYSPNSLPGPIKEVPEVQRKIGEMELELIRAREMMYSIALRWVNEPHQRKNMGAELAAVKHVATNSAAKVVDIAMRIVGARALFRDNPMQRYYRDVRAGLHNPPMDDAVISMLASRALTESKSS</sequence>
<evidence type="ECO:0000256" key="1">
    <source>
        <dbReference type="ARBA" id="ARBA00022630"/>
    </source>
</evidence>
<evidence type="ECO:0000256" key="2">
    <source>
        <dbReference type="ARBA" id="ARBA00023002"/>
    </source>
</evidence>
<dbReference type="SUPFAM" id="SSF56645">
    <property type="entry name" value="Acyl-CoA dehydrogenase NM domain-like"/>
    <property type="match status" value="1"/>
</dbReference>
<evidence type="ECO:0000259" key="5">
    <source>
        <dbReference type="Pfam" id="PF02771"/>
    </source>
</evidence>
<dbReference type="Gene3D" id="1.10.540.10">
    <property type="entry name" value="Acyl-CoA dehydrogenase/oxidase, N-terminal domain"/>
    <property type="match status" value="1"/>
</dbReference>
<feature type="domain" description="Acyl-CoA dehydrogenase C-terminal" evidence="6">
    <location>
        <begin position="267"/>
        <end position="385"/>
    </location>
</feature>
<dbReference type="InterPro" id="IPR037069">
    <property type="entry name" value="AcylCoA_DH/ox_N_sf"/>
</dbReference>
<dbReference type="RefSeq" id="WP_307071478.1">
    <property type="nucleotide sequence ID" value="NZ_JAQRMZ010000003.1"/>
</dbReference>
<dbReference type="Proteomes" id="UP001226720">
    <property type="component" value="Unassembled WGS sequence"/>
</dbReference>
<feature type="compositionally biased region" description="Polar residues" evidence="3">
    <location>
        <begin position="153"/>
        <end position="168"/>
    </location>
</feature>
<dbReference type="InterPro" id="IPR009100">
    <property type="entry name" value="AcylCoA_DH/oxidase_NM_dom_sf"/>
</dbReference>
<dbReference type="Gene3D" id="2.40.110.10">
    <property type="entry name" value="Butyryl-CoA Dehydrogenase, subunit A, domain 2"/>
    <property type="match status" value="1"/>
</dbReference>
<dbReference type="GeneID" id="301326878"/>
<dbReference type="Gene3D" id="1.20.140.10">
    <property type="entry name" value="Butyryl-CoA Dehydrogenase, subunit A, domain 3"/>
    <property type="match status" value="1"/>
</dbReference>
<gene>
    <name evidence="7" type="ORF">QO000_002155</name>
</gene>
<proteinExistence type="predicted"/>
<reference evidence="7" key="1">
    <citation type="submission" date="2023-07" db="EMBL/GenBank/DDBJ databases">
        <title>Genomic Encyclopedia of Type Strains, Phase IV (KMG-IV): sequencing the most valuable type-strain genomes for metagenomic binning, comparative biology and taxonomic classification.</title>
        <authorList>
            <person name="Goeker M."/>
        </authorList>
    </citation>
    <scope>NUCLEOTIDE SEQUENCE [LARGE SCALE GENOMIC DNA]</scope>
    <source>
        <strain evidence="7">JSM 076093</strain>
    </source>
</reference>
<evidence type="ECO:0000256" key="3">
    <source>
        <dbReference type="SAM" id="MobiDB-lite"/>
    </source>
</evidence>
<organism evidence="7 8">
    <name type="scientific">Guptibacillus hwajinpoensis</name>
    <dbReference type="NCBI Taxonomy" id="208199"/>
    <lineage>
        <taxon>Bacteria</taxon>
        <taxon>Bacillati</taxon>
        <taxon>Bacillota</taxon>
        <taxon>Bacilli</taxon>
        <taxon>Bacillales</taxon>
        <taxon>Guptibacillaceae</taxon>
        <taxon>Guptibacillus</taxon>
    </lineage>
</organism>
<name>A0ABU0K1F0_9BACL</name>
<accession>A0ABU0K1F0</accession>
<dbReference type="PIRSF" id="PIRSF016578">
    <property type="entry name" value="HsaA"/>
    <property type="match status" value="1"/>
</dbReference>
<keyword evidence="1" id="KW-0285">Flavoprotein</keyword>
<evidence type="ECO:0000313" key="8">
    <source>
        <dbReference type="Proteomes" id="UP001226720"/>
    </source>
</evidence>